<dbReference type="EMBL" id="JBFTWV010000095">
    <property type="protein sequence ID" value="KAL2787493.1"/>
    <property type="molecule type" value="Genomic_DNA"/>
</dbReference>
<proteinExistence type="predicted"/>
<comment type="caution">
    <text evidence="1">The sequence shown here is derived from an EMBL/GenBank/DDBJ whole genome shotgun (WGS) entry which is preliminary data.</text>
</comment>
<name>A0ABR4FW49_9EURO</name>
<evidence type="ECO:0008006" key="3">
    <source>
        <dbReference type="Google" id="ProtNLM"/>
    </source>
</evidence>
<protein>
    <recommendedName>
        <fullName evidence="3">Fungal N-terminal domain-containing protein</fullName>
    </recommendedName>
</protein>
<reference evidence="1 2" key="1">
    <citation type="submission" date="2024-07" db="EMBL/GenBank/DDBJ databases">
        <title>Section-level genome sequencing and comparative genomics of Aspergillus sections Usti and Cavernicolus.</title>
        <authorList>
            <consortium name="Lawrence Berkeley National Laboratory"/>
            <person name="Nybo J.L."/>
            <person name="Vesth T.C."/>
            <person name="Theobald S."/>
            <person name="Frisvad J.C."/>
            <person name="Larsen T.O."/>
            <person name="Kjaerboelling I."/>
            <person name="Rothschild-Mancinelli K."/>
            <person name="Lyhne E.K."/>
            <person name="Kogle M.E."/>
            <person name="Barry K."/>
            <person name="Clum A."/>
            <person name="Na H."/>
            <person name="Ledsgaard L."/>
            <person name="Lin J."/>
            <person name="Lipzen A."/>
            <person name="Kuo A."/>
            <person name="Riley R."/>
            <person name="Mondo S."/>
            <person name="Labutti K."/>
            <person name="Haridas S."/>
            <person name="Pangalinan J."/>
            <person name="Salamov A.A."/>
            <person name="Simmons B.A."/>
            <person name="Magnuson J.K."/>
            <person name="Chen J."/>
            <person name="Drula E."/>
            <person name="Henrissat B."/>
            <person name="Wiebenga A."/>
            <person name="Lubbers R.J."/>
            <person name="Gomes A.C."/>
            <person name="Makela M.R."/>
            <person name="Stajich J."/>
            <person name="Grigoriev I.V."/>
            <person name="Mortensen U.H."/>
            <person name="De Vries R.P."/>
            <person name="Baker S.E."/>
            <person name="Andersen M.R."/>
        </authorList>
    </citation>
    <scope>NUCLEOTIDE SEQUENCE [LARGE SCALE GENOMIC DNA]</scope>
    <source>
        <strain evidence="1 2">CBS 209.92</strain>
    </source>
</reference>
<accession>A0ABR4FW49</accession>
<evidence type="ECO:0000313" key="2">
    <source>
        <dbReference type="Proteomes" id="UP001610563"/>
    </source>
</evidence>
<organism evidence="1 2">
    <name type="scientific">Aspergillus keveii</name>
    <dbReference type="NCBI Taxonomy" id="714993"/>
    <lineage>
        <taxon>Eukaryota</taxon>
        <taxon>Fungi</taxon>
        <taxon>Dikarya</taxon>
        <taxon>Ascomycota</taxon>
        <taxon>Pezizomycotina</taxon>
        <taxon>Eurotiomycetes</taxon>
        <taxon>Eurotiomycetidae</taxon>
        <taxon>Eurotiales</taxon>
        <taxon>Aspergillaceae</taxon>
        <taxon>Aspergillus</taxon>
        <taxon>Aspergillus subgen. Nidulantes</taxon>
    </lineage>
</organism>
<evidence type="ECO:0000313" key="1">
    <source>
        <dbReference type="EMBL" id="KAL2787493.1"/>
    </source>
</evidence>
<sequence length="914" mass="101713">MGDPVSVAASAAGLIALGLESCRLIVKYCDHWRGFDSDVNNVKLKASGLHSTLTLIETLLSQNAAVLPPIAADITAKVVENEKWIKEVHDAVTRWQSATQNLGLGGKVRAAGKKIAYPFRREALLDTIKVLEGLQMNLHTALLVLQLQQTSLLAKQTELIEAVHSASSTTLAILQSHHPDLQQREPTMQNCSGLPYPANQPATVPPTGIHRRHKRCFCPGIPGLIQSHQRACPLSRVNARTARVALSSQWLGISIEVSLSFYRWANDLTICPTLRYHPIMSEDSPAFQIVSQRPLLGSRSEEVASFYERAIQQLRQLFLAGKASPFDRTPNGATLLHHTCAHLEKFRGDFDNPYHVSCFQLVEFLVEAGCPVNETARRFNSAGRTIGWRTPMNTLVSRRVGGKVVSRFMDLGAVVTNDELIRYDMLLMLKEAYTQNGEGFFVSHPVQAALMQSEVGLKDLITATQRALSKDNREPFFDDGYNLLSIVLGWPEAFSASLKFFPNLTRAEKAILLSHAIEHNVFYAVEALLDLGAPILPYSFAHFKSEAMESLIMDIFILRRRSLLDLAKSTLPRRVQDELGLGDTSLPDANAEAVFLAVKARNPSIDPSLEPASLEPVVANPVFHYGLKIEQMEHLYNSGFRDINAPDKNGSQTILKAISPGNGWLLCDTTTVMQYTISRSLWFIEKGVAWDTDAGTGQKYFHIIALQMVAALEFDIIDFGHHAMDIIPNVLTSLPQAHRNFLLKHILTPSYQDSCSCACSAAGCTPLNVALCCFLNHDPGQHEDILPAILNAFITEMQGTTGCGDEVIRLLTFADLSLTHTCCHMYKDGDGYVKVELFEEGEAAEIQDEERFLIEDFEALVDELQSEYKTMDTSLWQFIQTRWCERVREYLVEQEEVIAPDLLCVALARRVIDQ</sequence>
<gene>
    <name evidence="1" type="ORF">BJX66DRAFT_283056</name>
</gene>
<keyword evidence="2" id="KW-1185">Reference proteome</keyword>
<dbReference type="Proteomes" id="UP001610563">
    <property type="component" value="Unassembled WGS sequence"/>
</dbReference>